<keyword evidence="2" id="KW-1185">Reference proteome</keyword>
<sequence length="182" mass="19131">MSLPTAIALVALLLSAFALLAVGAVYARLRLLERTALNPRTALLADEAESAPTALWPTGEQRHTLVLQLSDGCALCHLVWQVAARHVPGQDLDDVRVVGLFASPDAVAAFDDISGVTTIVDPDLWGALSEGYTPCVFLIDAEGRVADRRFVYGDTDVPALLAGLVPALDVSAPETSGSSRAL</sequence>
<organism evidence="1 2">
    <name type="scientific">Plantactinospora mayteni</name>
    <dbReference type="NCBI Taxonomy" id="566021"/>
    <lineage>
        <taxon>Bacteria</taxon>
        <taxon>Bacillati</taxon>
        <taxon>Actinomycetota</taxon>
        <taxon>Actinomycetes</taxon>
        <taxon>Micromonosporales</taxon>
        <taxon>Micromonosporaceae</taxon>
        <taxon>Plantactinospora</taxon>
    </lineage>
</organism>
<accession>A0ABQ4EJZ8</accession>
<protein>
    <recommendedName>
        <fullName evidence="3">Thioredoxin domain-containing protein</fullName>
    </recommendedName>
</protein>
<gene>
    <name evidence="1" type="ORF">Pma05_16530</name>
</gene>
<dbReference type="EMBL" id="BONX01000008">
    <property type="protein sequence ID" value="GIG95080.1"/>
    <property type="molecule type" value="Genomic_DNA"/>
</dbReference>
<evidence type="ECO:0008006" key="3">
    <source>
        <dbReference type="Google" id="ProtNLM"/>
    </source>
</evidence>
<dbReference type="RefSeq" id="WP_203856688.1">
    <property type="nucleotide sequence ID" value="NZ_BAAAZQ010000016.1"/>
</dbReference>
<name>A0ABQ4EJZ8_9ACTN</name>
<proteinExistence type="predicted"/>
<comment type="caution">
    <text evidence="1">The sequence shown here is derived from an EMBL/GenBank/DDBJ whole genome shotgun (WGS) entry which is preliminary data.</text>
</comment>
<reference evidence="1 2" key="1">
    <citation type="submission" date="2021-01" db="EMBL/GenBank/DDBJ databases">
        <title>Whole genome shotgun sequence of Plantactinospora mayteni NBRC 109088.</title>
        <authorList>
            <person name="Komaki H."/>
            <person name="Tamura T."/>
        </authorList>
    </citation>
    <scope>NUCLEOTIDE SEQUENCE [LARGE SCALE GENOMIC DNA]</scope>
    <source>
        <strain evidence="1 2">NBRC 109088</strain>
    </source>
</reference>
<evidence type="ECO:0000313" key="1">
    <source>
        <dbReference type="EMBL" id="GIG95080.1"/>
    </source>
</evidence>
<evidence type="ECO:0000313" key="2">
    <source>
        <dbReference type="Proteomes" id="UP000621500"/>
    </source>
</evidence>
<dbReference type="Proteomes" id="UP000621500">
    <property type="component" value="Unassembled WGS sequence"/>
</dbReference>